<evidence type="ECO:0000313" key="2">
    <source>
        <dbReference type="EMBL" id="SDW13861.1"/>
    </source>
</evidence>
<accession>A0A1H2R3C8</accession>
<organism evidence="2 3">
    <name type="scientific">Thiocapsa roseopersicina</name>
    <dbReference type="NCBI Taxonomy" id="1058"/>
    <lineage>
        <taxon>Bacteria</taxon>
        <taxon>Pseudomonadati</taxon>
        <taxon>Pseudomonadota</taxon>
        <taxon>Gammaproteobacteria</taxon>
        <taxon>Chromatiales</taxon>
        <taxon>Chromatiaceae</taxon>
        <taxon>Thiocapsa</taxon>
    </lineage>
</organism>
<name>A0A1H2R3C8_THIRO</name>
<feature type="compositionally biased region" description="Basic and acidic residues" evidence="1">
    <location>
        <begin position="44"/>
        <end position="66"/>
    </location>
</feature>
<dbReference type="RefSeq" id="WP_093027811.1">
    <property type="nucleotide sequence ID" value="NZ_FNNZ01000001.1"/>
</dbReference>
<dbReference type="STRING" id="1058.SAMN05421783_101525"/>
<feature type="region of interest" description="Disordered" evidence="1">
    <location>
        <begin position="42"/>
        <end position="72"/>
    </location>
</feature>
<keyword evidence="3" id="KW-1185">Reference proteome</keyword>
<dbReference type="AlphaFoldDB" id="A0A1H2R3C8"/>
<sequence length="72" mass="8616">MPQPYTTLQPFFWPPLSDDAVLAIREVLLRLTDQFETRYASQIRDAERDDNRPHDHQPDLFDRPDFDDPLLF</sequence>
<dbReference type="Proteomes" id="UP000198816">
    <property type="component" value="Unassembled WGS sequence"/>
</dbReference>
<reference evidence="3" key="1">
    <citation type="submission" date="2016-10" db="EMBL/GenBank/DDBJ databases">
        <authorList>
            <person name="Varghese N."/>
            <person name="Submissions S."/>
        </authorList>
    </citation>
    <scope>NUCLEOTIDE SEQUENCE [LARGE SCALE GENOMIC DNA]</scope>
    <source>
        <strain evidence="3">DSM 217</strain>
    </source>
</reference>
<dbReference type="OrthoDB" id="5772691at2"/>
<evidence type="ECO:0000313" key="3">
    <source>
        <dbReference type="Proteomes" id="UP000198816"/>
    </source>
</evidence>
<protein>
    <submittedName>
        <fullName evidence="2">Uncharacterized protein</fullName>
    </submittedName>
</protein>
<gene>
    <name evidence="2" type="ORF">SAMN05421783_101525</name>
</gene>
<evidence type="ECO:0000256" key="1">
    <source>
        <dbReference type="SAM" id="MobiDB-lite"/>
    </source>
</evidence>
<proteinExistence type="predicted"/>
<dbReference type="EMBL" id="FNNZ01000001">
    <property type="protein sequence ID" value="SDW13861.1"/>
    <property type="molecule type" value="Genomic_DNA"/>
</dbReference>